<dbReference type="SUPFAM" id="SSF52540">
    <property type="entry name" value="P-loop containing nucleoside triphosphate hydrolases"/>
    <property type="match status" value="1"/>
</dbReference>
<dbReference type="GO" id="GO:0051782">
    <property type="term" value="P:negative regulation of cell division"/>
    <property type="evidence" value="ECO:0007669"/>
    <property type="project" value="TreeGrafter"/>
</dbReference>
<evidence type="ECO:0000313" key="4">
    <source>
        <dbReference type="EMBL" id="ABM28152.1"/>
    </source>
</evidence>
<dbReference type="KEGG" id="dvl:Dvul_1132"/>
<dbReference type="AlphaFoldDB" id="A0A0H3A739"/>
<dbReference type="PANTHER" id="PTHR43384">
    <property type="entry name" value="SEPTUM SITE-DETERMINING PROTEIN MIND HOMOLOG, CHLOROPLASTIC-RELATED"/>
    <property type="match status" value="1"/>
</dbReference>
<dbReference type="RefSeq" id="WP_011792085.1">
    <property type="nucleotide sequence ID" value="NC_008751.1"/>
</dbReference>
<dbReference type="HOGENOM" id="CLU_082962_0_0_7"/>
<dbReference type="GO" id="GO:0005524">
    <property type="term" value="F:ATP binding"/>
    <property type="evidence" value="ECO:0007669"/>
    <property type="project" value="UniProtKB-KW"/>
</dbReference>
<dbReference type="InterPro" id="IPR002586">
    <property type="entry name" value="CobQ/CobB/MinD/ParA_Nub-bd_dom"/>
</dbReference>
<sequence>MKLAFAGKGGAGKTTLTAWTADYLARHGHNVWLIDADTALSLGRASGLARTDLPAPLINRHDIIMERISSGLINLTPDVEDLPEALSVAVPLGGPTVTGVAAGRKRLLVMGSITHAGGGCACEANALLKALLAHLVYDRDEWVLVDLEAGVEHLGRGTVAMVDALVVVSEPSLRSLETASEISQLATGLGLPRQVLALNRHSCSGMRNRSLASSDATDGKALHTLAPALALPERRVAIPTLAGLQERMLEHAHVTGLPESAMVDEFVTMLLQQVMESAHTKQSLAPSRGVCCA</sequence>
<accession>A0A0H3A739</accession>
<keyword evidence="2" id="KW-0067">ATP-binding</keyword>
<gene>
    <name evidence="4" type="ordered locus">Dvul_1132</name>
</gene>
<dbReference type="GO" id="GO:0009898">
    <property type="term" value="C:cytoplasmic side of plasma membrane"/>
    <property type="evidence" value="ECO:0007669"/>
    <property type="project" value="TreeGrafter"/>
</dbReference>
<dbReference type="InterPro" id="IPR050625">
    <property type="entry name" value="ParA/MinD_ATPase"/>
</dbReference>
<evidence type="ECO:0000313" key="5">
    <source>
        <dbReference type="Proteomes" id="UP000009173"/>
    </source>
</evidence>
<name>A0A0H3A739_NITV4</name>
<keyword evidence="1" id="KW-0547">Nucleotide-binding</keyword>
<dbReference type="Proteomes" id="UP000009173">
    <property type="component" value="Chromosome"/>
</dbReference>
<dbReference type="PANTHER" id="PTHR43384:SF6">
    <property type="entry name" value="SEPTUM SITE-DETERMINING PROTEIN MIND HOMOLOG, CHLOROPLASTIC"/>
    <property type="match status" value="1"/>
</dbReference>
<evidence type="ECO:0000256" key="2">
    <source>
        <dbReference type="ARBA" id="ARBA00022840"/>
    </source>
</evidence>
<evidence type="ECO:0000259" key="3">
    <source>
        <dbReference type="Pfam" id="PF01656"/>
    </source>
</evidence>
<dbReference type="Pfam" id="PF01656">
    <property type="entry name" value="CbiA"/>
    <property type="match status" value="1"/>
</dbReference>
<evidence type="ECO:0000256" key="1">
    <source>
        <dbReference type="ARBA" id="ARBA00022741"/>
    </source>
</evidence>
<protein>
    <submittedName>
        <fullName evidence="4">Cobyrinic acid a,c-diamide synthase</fullName>
    </submittedName>
</protein>
<organism evidence="4 5">
    <name type="scientific">Nitratidesulfovibrio vulgaris (strain DP4)</name>
    <name type="common">Desulfovibrio vulgaris</name>
    <dbReference type="NCBI Taxonomy" id="391774"/>
    <lineage>
        <taxon>Bacteria</taxon>
        <taxon>Pseudomonadati</taxon>
        <taxon>Thermodesulfobacteriota</taxon>
        <taxon>Desulfovibrionia</taxon>
        <taxon>Desulfovibrionales</taxon>
        <taxon>Desulfovibrionaceae</taxon>
        <taxon>Nitratidesulfovibrio</taxon>
    </lineage>
</organism>
<reference evidence="5" key="1">
    <citation type="journal article" date="2009" name="Environ. Microbiol.">
        <title>Contribution of mobile genetic elements to Desulfovibrio vulgaris genome plasticity.</title>
        <authorList>
            <person name="Walker C.B."/>
            <person name="Stolyar S."/>
            <person name="Chivian D."/>
            <person name="Pinel N."/>
            <person name="Gabster J.A."/>
            <person name="Dehal P.S."/>
            <person name="He Z."/>
            <person name="Yang Z.K."/>
            <person name="Yen H.C."/>
            <person name="Zhou J."/>
            <person name="Wall J.D."/>
            <person name="Hazen T.C."/>
            <person name="Arkin A.P."/>
            <person name="Stahl D.A."/>
        </authorList>
    </citation>
    <scope>NUCLEOTIDE SEQUENCE [LARGE SCALE GENOMIC DNA]</scope>
    <source>
        <strain evidence="5">DP4</strain>
    </source>
</reference>
<proteinExistence type="predicted"/>
<dbReference type="GO" id="GO:0005829">
    <property type="term" value="C:cytosol"/>
    <property type="evidence" value="ECO:0007669"/>
    <property type="project" value="TreeGrafter"/>
</dbReference>
<dbReference type="GO" id="GO:0016887">
    <property type="term" value="F:ATP hydrolysis activity"/>
    <property type="evidence" value="ECO:0007669"/>
    <property type="project" value="TreeGrafter"/>
</dbReference>
<dbReference type="EMBL" id="CP000527">
    <property type="protein sequence ID" value="ABM28152.1"/>
    <property type="molecule type" value="Genomic_DNA"/>
</dbReference>
<feature type="domain" description="CobQ/CobB/MinD/ParA nucleotide binding" evidence="3">
    <location>
        <begin position="5"/>
        <end position="89"/>
    </location>
</feature>
<dbReference type="InterPro" id="IPR027417">
    <property type="entry name" value="P-loop_NTPase"/>
</dbReference>
<dbReference type="Gene3D" id="3.40.50.300">
    <property type="entry name" value="P-loop containing nucleotide triphosphate hydrolases"/>
    <property type="match status" value="1"/>
</dbReference>